<dbReference type="EMBL" id="JQ513383">
    <property type="protein sequence ID" value="AFA44775.1"/>
    <property type="molecule type" value="Genomic_DNA"/>
</dbReference>
<dbReference type="PANTHER" id="PTHR11085:SF4">
    <property type="entry name" value="NAD-DEPENDENT PROTEIN DEACYLASE"/>
    <property type="match status" value="1"/>
</dbReference>
<dbReference type="InterPro" id="IPR026591">
    <property type="entry name" value="Sirtuin_cat_small_dom_sf"/>
</dbReference>
<dbReference type="Pfam" id="PF02146">
    <property type="entry name" value="SIR2"/>
    <property type="match status" value="1"/>
</dbReference>
<evidence type="ECO:0000256" key="2">
    <source>
        <dbReference type="ARBA" id="ARBA00023027"/>
    </source>
</evidence>
<protein>
    <submittedName>
        <fullName evidence="4">Putative Sir2-like protein</fullName>
    </submittedName>
</protein>
<dbReference type="GeneID" id="14013090"/>
<proteinExistence type="predicted"/>
<reference evidence="4 5" key="1">
    <citation type="journal article" date="2012" name="J. Virol.">
        <title>Genome of Klebsiella sp.-Infecting Bacteriophage vB_KleM_RaK2.</title>
        <authorList>
            <person name="Simoliunas E."/>
            <person name="Kaliniene L."/>
            <person name="Truncaite L."/>
            <person name="Klausa V."/>
            <person name="Zajanckauskaite A."/>
            <person name="Meskys R."/>
        </authorList>
    </citation>
    <scope>NUCLEOTIDE SEQUENCE [LARGE SCALE GENOMIC DNA]</scope>
</reference>
<keyword evidence="2" id="KW-0520">NAD</keyword>
<dbReference type="RefSeq" id="YP_007007657.1">
    <property type="nucleotide sequence ID" value="NC_019526.1"/>
</dbReference>
<evidence type="ECO:0000313" key="4">
    <source>
        <dbReference type="EMBL" id="AFA44775.1"/>
    </source>
</evidence>
<dbReference type="PROSITE" id="PS50305">
    <property type="entry name" value="SIRTUIN"/>
    <property type="match status" value="1"/>
</dbReference>
<keyword evidence="5" id="KW-1185">Reference proteome</keyword>
<dbReference type="GO" id="GO:0070403">
    <property type="term" value="F:NAD+ binding"/>
    <property type="evidence" value="ECO:0007669"/>
    <property type="project" value="InterPro"/>
</dbReference>
<sequence length="245" mass="28122">MISTKFIKKAGDKRLLIISGNGLSMDSGFDLYDIPDNFQINDVCNIASLGTKYHVVHSYYNTLRVKLKDIEPNEMHYYIKSLQDEYGDNFLHMTSNVDDLYTRIGGTELKLHGNIKEVIENYTADGSEIEIKELGYEPYIPCSGIFSKPGVTLIGEFHSYFYGYKIPIYEERNEILKSLNENDTVVVIGSSDSVLKWSHLINEKCYTVLINIRKNENDHRFNERIYKSCSKSVLDLSGIISKRMV</sequence>
<dbReference type="OrthoDB" id="9376at10239"/>
<accession>H6X4V9</accession>
<dbReference type="GO" id="GO:0017136">
    <property type="term" value="F:histone deacetylase activity, NAD-dependent"/>
    <property type="evidence" value="ECO:0007669"/>
    <property type="project" value="TreeGrafter"/>
</dbReference>
<organism evidence="4 5">
    <name type="scientific">Klebsiella phage vB_KleM_RaK2</name>
    <dbReference type="NCBI Taxonomy" id="1147094"/>
    <lineage>
        <taxon>Viruses</taxon>
        <taxon>Duplodnaviria</taxon>
        <taxon>Heunggongvirae</taxon>
        <taxon>Uroviricota</taxon>
        <taxon>Caudoviricetes</taxon>
        <taxon>Alcyoneusvirus</taxon>
        <taxon>Alcyoneusvirus RaK2</taxon>
    </lineage>
</organism>
<evidence type="ECO:0000259" key="3">
    <source>
        <dbReference type="PROSITE" id="PS50305"/>
    </source>
</evidence>
<dbReference type="InterPro" id="IPR050134">
    <property type="entry name" value="NAD-dep_sirtuin_deacylases"/>
</dbReference>
<name>H6X4V9_9CAUD</name>
<dbReference type="InterPro" id="IPR026590">
    <property type="entry name" value="Ssirtuin_cat_dom"/>
</dbReference>
<dbReference type="Proteomes" id="UP000007524">
    <property type="component" value="Segment"/>
</dbReference>
<feature type="domain" description="Deacetylase sirtuin-type" evidence="3">
    <location>
        <begin position="1"/>
        <end position="245"/>
    </location>
</feature>
<dbReference type="Gene3D" id="3.40.50.1220">
    <property type="entry name" value="TPP-binding domain"/>
    <property type="match status" value="1"/>
</dbReference>
<dbReference type="Gene3D" id="3.30.1600.10">
    <property type="entry name" value="SIR2/SIRT2 'Small Domain"/>
    <property type="match status" value="1"/>
</dbReference>
<dbReference type="InterPro" id="IPR003000">
    <property type="entry name" value="Sirtuin"/>
</dbReference>
<dbReference type="PANTHER" id="PTHR11085">
    <property type="entry name" value="NAD-DEPENDENT PROTEIN DEACYLASE SIRTUIN-5, MITOCHONDRIAL-RELATED"/>
    <property type="match status" value="1"/>
</dbReference>
<dbReference type="KEGG" id="vg:14013090"/>
<evidence type="ECO:0000313" key="5">
    <source>
        <dbReference type="Proteomes" id="UP000007524"/>
    </source>
</evidence>
<dbReference type="CDD" id="cd00296">
    <property type="entry name" value="SIR2"/>
    <property type="match status" value="1"/>
</dbReference>
<gene>
    <name evidence="4" type="ORF">RaK2_00502</name>
</gene>
<dbReference type="InterPro" id="IPR029035">
    <property type="entry name" value="DHS-like_NAD/FAD-binding_dom"/>
</dbReference>
<dbReference type="SUPFAM" id="SSF52467">
    <property type="entry name" value="DHS-like NAD/FAD-binding domain"/>
    <property type="match status" value="1"/>
</dbReference>
<evidence type="ECO:0000256" key="1">
    <source>
        <dbReference type="ARBA" id="ARBA00022679"/>
    </source>
</evidence>
<keyword evidence="1" id="KW-0808">Transferase</keyword>